<feature type="transmembrane region" description="Helical" evidence="1">
    <location>
        <begin position="227"/>
        <end position="245"/>
    </location>
</feature>
<dbReference type="Proteomes" id="UP000323708">
    <property type="component" value="Unassembled WGS sequence"/>
</dbReference>
<dbReference type="InterPro" id="IPR002656">
    <property type="entry name" value="Acyl_transf_3_dom"/>
</dbReference>
<feature type="transmembrane region" description="Helical" evidence="1">
    <location>
        <begin position="251"/>
        <end position="271"/>
    </location>
</feature>
<dbReference type="InterPro" id="IPR043968">
    <property type="entry name" value="SGNH"/>
</dbReference>
<evidence type="ECO:0000256" key="1">
    <source>
        <dbReference type="SAM" id="Phobius"/>
    </source>
</evidence>
<dbReference type="EMBL" id="VTUX01000005">
    <property type="protein sequence ID" value="KAA1190621.1"/>
    <property type="molecule type" value="Genomic_DNA"/>
</dbReference>
<feature type="transmembrane region" description="Helical" evidence="1">
    <location>
        <begin position="34"/>
        <end position="56"/>
    </location>
</feature>
<evidence type="ECO:0000313" key="5">
    <source>
        <dbReference type="Proteomes" id="UP000323708"/>
    </source>
</evidence>
<organism evidence="4 5">
    <name type="scientific">Pseudohalioglobus sediminis</name>
    <dbReference type="NCBI Taxonomy" id="2606449"/>
    <lineage>
        <taxon>Bacteria</taxon>
        <taxon>Pseudomonadati</taxon>
        <taxon>Pseudomonadota</taxon>
        <taxon>Gammaproteobacteria</taxon>
        <taxon>Cellvibrionales</taxon>
        <taxon>Halieaceae</taxon>
        <taxon>Pseudohalioglobus</taxon>
    </lineage>
</organism>
<dbReference type="RefSeq" id="WP_149611776.1">
    <property type="nucleotide sequence ID" value="NZ_VTUX01000005.1"/>
</dbReference>
<keyword evidence="4" id="KW-0012">Acyltransferase</keyword>
<feature type="transmembrane region" description="Helical" evidence="1">
    <location>
        <begin position="283"/>
        <end position="303"/>
    </location>
</feature>
<dbReference type="Pfam" id="PF19040">
    <property type="entry name" value="SGNH"/>
    <property type="match status" value="1"/>
</dbReference>
<gene>
    <name evidence="4" type="ORF">F0M18_12485</name>
</gene>
<reference evidence="4 5" key="1">
    <citation type="submission" date="2019-09" db="EMBL/GenBank/DDBJ databases">
        <authorList>
            <person name="Chen X.-Y."/>
        </authorList>
    </citation>
    <scope>NUCLEOTIDE SEQUENCE [LARGE SCALE GENOMIC DNA]</scope>
    <source>
        <strain evidence="4 5">NY5</strain>
    </source>
</reference>
<dbReference type="PANTHER" id="PTHR23028:SF53">
    <property type="entry name" value="ACYL_TRANSF_3 DOMAIN-CONTAINING PROTEIN"/>
    <property type="match status" value="1"/>
</dbReference>
<feature type="domain" description="SGNH" evidence="3">
    <location>
        <begin position="407"/>
        <end position="670"/>
    </location>
</feature>
<dbReference type="PANTHER" id="PTHR23028">
    <property type="entry name" value="ACETYLTRANSFERASE"/>
    <property type="match status" value="1"/>
</dbReference>
<dbReference type="Pfam" id="PF01757">
    <property type="entry name" value="Acyl_transf_3"/>
    <property type="match status" value="1"/>
</dbReference>
<keyword evidence="1" id="KW-1133">Transmembrane helix</keyword>
<feature type="transmembrane region" description="Helical" evidence="1">
    <location>
        <begin position="147"/>
        <end position="163"/>
    </location>
</feature>
<accession>A0A5B0WWV8</accession>
<feature type="transmembrane region" description="Helical" evidence="1">
    <location>
        <begin position="315"/>
        <end position="340"/>
    </location>
</feature>
<sequence length="682" mass="75584">MYKAASTYRPDIDGLRAIAVLLVLWYHAGFPVSGGYVGVDVFFVISGYLITGLVWADVRSRRFSFAAFYLRRFKRLLPALCLVVAASVLIAGLVFMPGDYLALGESLRYVLVGLGNFHFFETTQSYFAADAELIPLIHTWSLAVEEQFYVLWPPLLLGVYALTRRMPREQLTAFAALLFMLALVGSEYLARHAPALAYYLLPARVFELMLGGLLAVYGAYLPRPRETVLSLLSLLGLALILWPAFTLTRESVFPGFNAFWVCLGSALVIYTGGVSTRAASYRLLSQGPLVFIGLISYSLYLWHWPLVATANYLNIALGGFTGLAIVLASLVLAWLTWLLVEQPVRRQAGWHFTGVFAVLFVLPIVCAVGFHQYLRKTEGWPQRLVEPLRGVALTYLNDEPGRLFPTCHDKSVVIDTSSRCLIGAGEHADSTPGFLLLGDSHANSAAGVFDQLGKAAGQQGLMITSGSSPFLVDADRYRVDSAGLNELRPRYRERMENIREWIEGGYRGTVVLAAAWHRYLDDRSINFKPEFEDALAHTLRWLADHGNEVVIYLAIQDLPDNPEVRCIGLDSFDLSQRWSGLFSSGLLHPGNSCQELQLVYPAGLHEDNRTRTRQRLEHIAAGISGVRMIDPMAFLCEQGQCRAALEGRYIYHDVTHINFSGGGALARVMLQAGSNILQSASD</sequence>
<proteinExistence type="predicted"/>
<feature type="transmembrane region" description="Helical" evidence="1">
    <location>
        <begin position="352"/>
        <end position="374"/>
    </location>
</feature>
<keyword evidence="1" id="KW-0812">Transmembrane</keyword>
<keyword evidence="1" id="KW-0472">Membrane</keyword>
<feature type="transmembrane region" description="Helical" evidence="1">
    <location>
        <begin position="76"/>
        <end position="96"/>
    </location>
</feature>
<name>A0A5B0WWV8_9GAMM</name>
<feature type="transmembrane region" description="Helical" evidence="1">
    <location>
        <begin position="170"/>
        <end position="190"/>
    </location>
</feature>
<evidence type="ECO:0000313" key="4">
    <source>
        <dbReference type="EMBL" id="KAA1190621.1"/>
    </source>
</evidence>
<feature type="transmembrane region" description="Helical" evidence="1">
    <location>
        <begin position="12"/>
        <end position="28"/>
    </location>
</feature>
<dbReference type="AlphaFoldDB" id="A0A5B0WWV8"/>
<dbReference type="InterPro" id="IPR050879">
    <property type="entry name" value="Acyltransferase_3"/>
</dbReference>
<dbReference type="GO" id="GO:0009103">
    <property type="term" value="P:lipopolysaccharide biosynthetic process"/>
    <property type="evidence" value="ECO:0007669"/>
    <property type="project" value="TreeGrafter"/>
</dbReference>
<feature type="transmembrane region" description="Helical" evidence="1">
    <location>
        <begin position="196"/>
        <end position="220"/>
    </location>
</feature>
<comment type="caution">
    <text evidence="4">The sequence shown here is derived from an EMBL/GenBank/DDBJ whole genome shotgun (WGS) entry which is preliminary data.</text>
</comment>
<protein>
    <submittedName>
        <fullName evidence="4">Acyltransferase</fullName>
    </submittedName>
</protein>
<dbReference type="GO" id="GO:0016747">
    <property type="term" value="F:acyltransferase activity, transferring groups other than amino-acyl groups"/>
    <property type="evidence" value="ECO:0007669"/>
    <property type="project" value="InterPro"/>
</dbReference>
<feature type="domain" description="Acyltransferase 3" evidence="2">
    <location>
        <begin position="11"/>
        <end position="337"/>
    </location>
</feature>
<evidence type="ECO:0000259" key="2">
    <source>
        <dbReference type="Pfam" id="PF01757"/>
    </source>
</evidence>
<evidence type="ECO:0000259" key="3">
    <source>
        <dbReference type="Pfam" id="PF19040"/>
    </source>
</evidence>
<keyword evidence="5" id="KW-1185">Reference proteome</keyword>
<keyword evidence="4" id="KW-0808">Transferase</keyword>
<dbReference type="GO" id="GO:0016020">
    <property type="term" value="C:membrane"/>
    <property type="evidence" value="ECO:0007669"/>
    <property type="project" value="TreeGrafter"/>
</dbReference>